<reference evidence="2" key="1">
    <citation type="submission" date="2020-05" db="EMBL/GenBank/DDBJ databases">
        <authorList>
            <person name="Chiriac C."/>
            <person name="Salcher M."/>
            <person name="Ghai R."/>
            <person name="Kavagutti S V."/>
        </authorList>
    </citation>
    <scope>NUCLEOTIDE SEQUENCE</scope>
</reference>
<proteinExistence type="predicted"/>
<gene>
    <name evidence="2" type="ORF">UFOPK1413_00003</name>
</gene>
<dbReference type="PANTHER" id="PTHR43377">
    <property type="entry name" value="BILIVERDIN REDUCTASE A"/>
    <property type="match status" value="1"/>
</dbReference>
<dbReference type="InterPro" id="IPR036291">
    <property type="entry name" value="NAD(P)-bd_dom_sf"/>
</dbReference>
<dbReference type="SUPFAM" id="SSF51735">
    <property type="entry name" value="NAD(P)-binding Rossmann-fold domains"/>
    <property type="match status" value="1"/>
</dbReference>
<evidence type="ECO:0000259" key="1">
    <source>
        <dbReference type="Pfam" id="PF01408"/>
    </source>
</evidence>
<dbReference type="EMBL" id="CAEZSG010000001">
    <property type="protein sequence ID" value="CAB4530473.1"/>
    <property type="molecule type" value="Genomic_DNA"/>
</dbReference>
<sequence length="361" mass="39796">MTRDNPIRIAILGAGIIAQSIHIPSLLRAGFILDTVCDLSPSRANDVAARYGVRGTTSPNEVFSDPQIDAVLIATPGSHTELTIAALMAGKHVLAEKPLALNLAEVDRIEQAQRDSGTVLQIGYMKMYDPLTQRAANAIAELTDIRLVRVTVSHPADAPQIQHLRMKPPVNDADRVEIDRANTYEIEQTNLALPGATPEFGAYFRNIIHGSVIHETSLLRGLGLQLPTEWTADVFPQLHGNEPSSLLAIGTSNDVRFIISWNWLPEYPEYNEEVKVLGSNGRVEYHLAKPYVLEERSRLIVQRHDGQERQDTTYTEINETGFLRQLVAFADSVNNGTPVRANLDGVRDDITTLTAIARAAM</sequence>
<dbReference type="Pfam" id="PF01408">
    <property type="entry name" value="GFO_IDH_MocA"/>
    <property type="match status" value="1"/>
</dbReference>
<feature type="domain" description="Gfo/Idh/MocA-like oxidoreductase N-terminal" evidence="1">
    <location>
        <begin position="7"/>
        <end position="124"/>
    </location>
</feature>
<dbReference type="Gene3D" id="3.40.50.720">
    <property type="entry name" value="NAD(P)-binding Rossmann-like Domain"/>
    <property type="match status" value="1"/>
</dbReference>
<name>A0A6J6AWN6_9ZZZZ</name>
<organism evidence="2">
    <name type="scientific">freshwater metagenome</name>
    <dbReference type="NCBI Taxonomy" id="449393"/>
    <lineage>
        <taxon>unclassified sequences</taxon>
        <taxon>metagenomes</taxon>
        <taxon>ecological metagenomes</taxon>
    </lineage>
</organism>
<dbReference type="AlphaFoldDB" id="A0A6J6AWN6"/>
<dbReference type="PANTHER" id="PTHR43377:SF1">
    <property type="entry name" value="BILIVERDIN REDUCTASE A"/>
    <property type="match status" value="1"/>
</dbReference>
<dbReference type="InterPro" id="IPR051450">
    <property type="entry name" value="Gfo/Idh/MocA_Oxidoreductases"/>
</dbReference>
<evidence type="ECO:0000313" key="2">
    <source>
        <dbReference type="EMBL" id="CAB4530473.1"/>
    </source>
</evidence>
<dbReference type="Gene3D" id="3.30.360.10">
    <property type="entry name" value="Dihydrodipicolinate Reductase, domain 2"/>
    <property type="match status" value="1"/>
</dbReference>
<accession>A0A6J6AWN6</accession>
<dbReference type="GO" id="GO:0000166">
    <property type="term" value="F:nucleotide binding"/>
    <property type="evidence" value="ECO:0007669"/>
    <property type="project" value="InterPro"/>
</dbReference>
<dbReference type="InterPro" id="IPR000683">
    <property type="entry name" value="Gfo/Idh/MocA-like_OxRdtase_N"/>
</dbReference>
<protein>
    <submittedName>
        <fullName evidence="2">Unannotated protein</fullName>
    </submittedName>
</protein>